<organism evidence="1 2">
    <name type="scientific">Brachionus plicatilis</name>
    <name type="common">Marine rotifer</name>
    <name type="synonym">Brachionus muelleri</name>
    <dbReference type="NCBI Taxonomy" id="10195"/>
    <lineage>
        <taxon>Eukaryota</taxon>
        <taxon>Metazoa</taxon>
        <taxon>Spiralia</taxon>
        <taxon>Gnathifera</taxon>
        <taxon>Rotifera</taxon>
        <taxon>Eurotatoria</taxon>
        <taxon>Monogononta</taxon>
        <taxon>Pseudotrocha</taxon>
        <taxon>Ploima</taxon>
        <taxon>Brachionidae</taxon>
        <taxon>Brachionus</taxon>
    </lineage>
</organism>
<gene>
    <name evidence="1" type="ORF">BpHYR1_033590</name>
</gene>
<sequence>MFKNHFCYTYCKILDEISQCFDNNIMKFAEILHRTHFFLNDVDNDSVKSLLFSFFSLSKIQLIR</sequence>
<protein>
    <submittedName>
        <fullName evidence="1">Uncharacterized protein</fullName>
    </submittedName>
</protein>
<evidence type="ECO:0000313" key="2">
    <source>
        <dbReference type="Proteomes" id="UP000276133"/>
    </source>
</evidence>
<accession>A0A3M7RIG5</accession>
<keyword evidence="2" id="KW-1185">Reference proteome</keyword>
<dbReference type="EMBL" id="REGN01003305">
    <property type="protein sequence ID" value="RNA23361.1"/>
    <property type="molecule type" value="Genomic_DNA"/>
</dbReference>
<dbReference type="Proteomes" id="UP000276133">
    <property type="component" value="Unassembled WGS sequence"/>
</dbReference>
<name>A0A3M7RIG5_BRAPC</name>
<reference evidence="1 2" key="1">
    <citation type="journal article" date="2018" name="Sci. Rep.">
        <title>Genomic signatures of local adaptation to the degree of environmental predictability in rotifers.</title>
        <authorList>
            <person name="Franch-Gras L."/>
            <person name="Hahn C."/>
            <person name="Garcia-Roger E.M."/>
            <person name="Carmona M.J."/>
            <person name="Serra M."/>
            <person name="Gomez A."/>
        </authorList>
    </citation>
    <scope>NUCLEOTIDE SEQUENCE [LARGE SCALE GENOMIC DNA]</scope>
    <source>
        <strain evidence="1">HYR1</strain>
    </source>
</reference>
<comment type="caution">
    <text evidence="1">The sequence shown here is derived from an EMBL/GenBank/DDBJ whole genome shotgun (WGS) entry which is preliminary data.</text>
</comment>
<dbReference type="AlphaFoldDB" id="A0A3M7RIG5"/>
<proteinExistence type="predicted"/>
<evidence type="ECO:0000313" key="1">
    <source>
        <dbReference type="EMBL" id="RNA23361.1"/>
    </source>
</evidence>